<dbReference type="EMBL" id="JAEMOS010000002">
    <property type="protein sequence ID" value="MBJ7265592.1"/>
    <property type="molecule type" value="Genomic_DNA"/>
</dbReference>
<dbReference type="Gene3D" id="3.30.700.10">
    <property type="entry name" value="Glycoprotein, Type 4 Pilin"/>
    <property type="match status" value="1"/>
</dbReference>
<sequence>MRSKGFSLVELMIVIAVLGLLSVAAIPIMNKEGEELRLAAVKVDVVKISRALDAYYMDYCGLEPFPEPAYNDLFANNYLALDDPLPPEITAINVGFLFPNTPRSQYVITLSTDNKKLARDLANTQSTARLITPNTVEYRVVTWINRSLKTVQQSKDRRSFQITSC</sequence>
<dbReference type="Proteomes" id="UP000621390">
    <property type="component" value="Unassembled WGS sequence"/>
</dbReference>
<comment type="caution">
    <text evidence="4">The sequence shown here is derived from an EMBL/GenBank/DDBJ whole genome shotgun (WGS) entry which is preliminary data.</text>
</comment>
<keyword evidence="6" id="KW-1185">Reference proteome</keyword>
<accession>A0A8I1G6L8</accession>
<dbReference type="PROSITE" id="PS00409">
    <property type="entry name" value="PROKAR_NTER_METHYL"/>
    <property type="match status" value="1"/>
</dbReference>
<evidence type="ECO:0000313" key="3">
    <source>
        <dbReference type="EMBL" id="MBJ7265592.1"/>
    </source>
</evidence>
<evidence type="ECO:0000313" key="6">
    <source>
        <dbReference type="Proteomes" id="UP000655994"/>
    </source>
</evidence>
<name>A0A8I1G6L8_9GAMM</name>
<dbReference type="EMBL" id="JAEMOP010000009">
    <property type="protein sequence ID" value="MBJ7316734.1"/>
    <property type="molecule type" value="Genomic_DNA"/>
</dbReference>
<reference evidence="4 6" key="1">
    <citation type="submission" date="2020-09" db="EMBL/GenBank/DDBJ databases">
        <title>Draft Genomes of Bacterial Isolates from North Pond Shallow Sediments.</title>
        <authorList>
            <person name="Kiel Reese B."/>
            <person name="Mullis M."/>
            <person name="Weisend R.E."/>
        </authorList>
    </citation>
    <scope>NUCLEOTIDE SEQUENCE</scope>
    <source>
        <strain evidence="4">KJE-2</strain>
        <strain evidence="3 6">KJE-3</strain>
    </source>
</reference>
<dbReference type="GO" id="GO:0015628">
    <property type="term" value="P:protein secretion by the type II secretion system"/>
    <property type="evidence" value="ECO:0007669"/>
    <property type="project" value="InterPro"/>
</dbReference>
<dbReference type="Proteomes" id="UP000655994">
    <property type="component" value="Unassembled WGS sequence"/>
</dbReference>
<protein>
    <submittedName>
        <fullName evidence="4">Prepilin-type N-terminal cleavage/methylation domain-containing protein</fullName>
    </submittedName>
</protein>
<dbReference type="PRINTS" id="PR00813">
    <property type="entry name" value="BCTERIALGSPG"/>
</dbReference>
<organism evidence="4 5">
    <name type="scientific">Idiomarina abyssalis</name>
    <dbReference type="NCBI Taxonomy" id="86102"/>
    <lineage>
        <taxon>Bacteria</taxon>
        <taxon>Pseudomonadati</taxon>
        <taxon>Pseudomonadota</taxon>
        <taxon>Gammaproteobacteria</taxon>
        <taxon>Alteromonadales</taxon>
        <taxon>Idiomarinaceae</taxon>
        <taxon>Idiomarina</taxon>
    </lineage>
</organism>
<evidence type="ECO:0000256" key="1">
    <source>
        <dbReference type="ARBA" id="ARBA00022481"/>
    </source>
</evidence>
<dbReference type="InterPro" id="IPR000983">
    <property type="entry name" value="Bac_GSPG_pilin"/>
</dbReference>
<proteinExistence type="predicted"/>
<keyword evidence="2" id="KW-0812">Transmembrane</keyword>
<dbReference type="RefSeq" id="WP_199493519.1">
    <property type="nucleotide sequence ID" value="NZ_JAEMOP010000009.1"/>
</dbReference>
<dbReference type="AlphaFoldDB" id="A0A8I1G6L8"/>
<evidence type="ECO:0000313" key="4">
    <source>
        <dbReference type="EMBL" id="MBJ7316734.1"/>
    </source>
</evidence>
<dbReference type="NCBIfam" id="TIGR02532">
    <property type="entry name" value="IV_pilin_GFxxxE"/>
    <property type="match status" value="1"/>
</dbReference>
<keyword evidence="2" id="KW-0472">Membrane</keyword>
<dbReference type="SUPFAM" id="SSF54523">
    <property type="entry name" value="Pili subunits"/>
    <property type="match status" value="1"/>
</dbReference>
<dbReference type="Pfam" id="PF07963">
    <property type="entry name" value="N_methyl"/>
    <property type="match status" value="1"/>
</dbReference>
<feature type="transmembrane region" description="Helical" evidence="2">
    <location>
        <begin position="6"/>
        <end position="28"/>
    </location>
</feature>
<dbReference type="GO" id="GO:0015627">
    <property type="term" value="C:type II protein secretion system complex"/>
    <property type="evidence" value="ECO:0007669"/>
    <property type="project" value="InterPro"/>
</dbReference>
<keyword evidence="1" id="KW-0488">Methylation</keyword>
<evidence type="ECO:0000313" key="5">
    <source>
        <dbReference type="Proteomes" id="UP000621390"/>
    </source>
</evidence>
<gene>
    <name evidence="3" type="ORF">JHC10_01405</name>
    <name evidence="4" type="ORF">JHC11_12135</name>
</gene>
<keyword evidence="2" id="KW-1133">Transmembrane helix</keyword>
<evidence type="ECO:0000256" key="2">
    <source>
        <dbReference type="SAM" id="Phobius"/>
    </source>
</evidence>
<dbReference type="InterPro" id="IPR045584">
    <property type="entry name" value="Pilin-like"/>
</dbReference>
<dbReference type="InterPro" id="IPR012902">
    <property type="entry name" value="N_methyl_site"/>
</dbReference>